<keyword evidence="5" id="KW-0809">Transit peptide</keyword>
<dbReference type="AlphaFoldDB" id="A0A0H3K7M4"/>
<keyword evidence="2 11" id="KW-0812">Transmembrane</keyword>
<dbReference type="KEGG" id="syc:syc1931_c"/>
<reference evidence="13 14" key="1">
    <citation type="journal article" date="2007" name="Photosyn. Res.">
        <title>Complete nucleotide sequence of the freshwater unicellular cyanobacterium Synechococcus elongatus PCC 6301 chromosome: gene content and organization.</title>
        <authorList>
            <person name="Sugita C."/>
            <person name="Ogata K."/>
            <person name="Shikata M."/>
            <person name="Jikuya H."/>
            <person name="Takano J."/>
            <person name="Furumichi M."/>
            <person name="Kanehisa M."/>
            <person name="Omata T."/>
            <person name="Sugiura M."/>
            <person name="Sugita M."/>
        </authorList>
    </citation>
    <scope>NUCLEOTIDE SEQUENCE [LARGE SCALE GENOMIC DNA]</scope>
    <source>
        <strain evidence="14">ATCC 27144 / PCC 6301 / SAUG 1402/1</strain>
    </source>
</reference>
<dbReference type="GeneID" id="72431046"/>
<feature type="domain" description="Rieske" evidence="12">
    <location>
        <begin position="29"/>
        <end position="138"/>
    </location>
</feature>
<dbReference type="GO" id="GO:0010277">
    <property type="term" value="F:chlorophyllide a oxygenase activity"/>
    <property type="evidence" value="ECO:0007669"/>
    <property type="project" value="InterPro"/>
</dbReference>
<dbReference type="GO" id="GO:0016705">
    <property type="term" value="F:oxidoreductase activity, acting on paired donors, with incorporation or reduction of molecular oxygen"/>
    <property type="evidence" value="ECO:0007669"/>
    <property type="project" value="UniProtKB-ARBA"/>
</dbReference>
<evidence type="ECO:0000256" key="5">
    <source>
        <dbReference type="ARBA" id="ARBA00022946"/>
    </source>
</evidence>
<dbReference type="GO" id="GO:0005737">
    <property type="term" value="C:cytoplasm"/>
    <property type="evidence" value="ECO:0007669"/>
    <property type="project" value="TreeGrafter"/>
</dbReference>
<keyword evidence="6 11" id="KW-1133">Transmembrane helix</keyword>
<gene>
    <name evidence="13" type="ordered locus">syc1931_c</name>
</gene>
<evidence type="ECO:0000256" key="4">
    <source>
        <dbReference type="ARBA" id="ARBA00022723"/>
    </source>
</evidence>
<dbReference type="InterPro" id="IPR050584">
    <property type="entry name" value="Cholesterol_7-desaturase"/>
</dbReference>
<keyword evidence="4" id="KW-0479">Metal-binding</keyword>
<evidence type="ECO:0000256" key="8">
    <source>
        <dbReference type="ARBA" id="ARBA00023004"/>
    </source>
</evidence>
<evidence type="ECO:0000256" key="9">
    <source>
        <dbReference type="ARBA" id="ARBA00023014"/>
    </source>
</evidence>
<dbReference type="InterPro" id="IPR036922">
    <property type="entry name" value="Rieske_2Fe-2S_sf"/>
</dbReference>
<keyword evidence="8" id="KW-0408">Iron</keyword>
<dbReference type="PROSITE" id="PS51296">
    <property type="entry name" value="RIESKE"/>
    <property type="match status" value="1"/>
</dbReference>
<keyword evidence="10 11" id="KW-0472">Membrane</keyword>
<evidence type="ECO:0000256" key="3">
    <source>
        <dbReference type="ARBA" id="ARBA00022714"/>
    </source>
</evidence>
<name>A0A0H3K7M4_SYNP6</name>
<evidence type="ECO:0000313" key="14">
    <source>
        <dbReference type="Proteomes" id="UP000001175"/>
    </source>
</evidence>
<dbReference type="GO" id="GO:0046872">
    <property type="term" value="F:metal ion binding"/>
    <property type="evidence" value="ECO:0007669"/>
    <property type="project" value="UniProtKB-KW"/>
</dbReference>
<keyword evidence="7" id="KW-0560">Oxidoreductase</keyword>
<evidence type="ECO:0000256" key="6">
    <source>
        <dbReference type="ARBA" id="ARBA00022989"/>
    </source>
</evidence>
<evidence type="ECO:0000256" key="2">
    <source>
        <dbReference type="ARBA" id="ARBA00022692"/>
    </source>
</evidence>
<evidence type="ECO:0000256" key="1">
    <source>
        <dbReference type="ARBA" id="ARBA00004370"/>
    </source>
</evidence>
<dbReference type="Proteomes" id="UP000001175">
    <property type="component" value="Chromosome"/>
</dbReference>
<feature type="transmembrane region" description="Helical" evidence="11">
    <location>
        <begin position="423"/>
        <end position="441"/>
    </location>
</feature>
<dbReference type="Gene3D" id="3.90.380.10">
    <property type="entry name" value="Naphthalene 1,2-dioxygenase Alpha Subunit, Chain A, domain 1"/>
    <property type="match status" value="1"/>
</dbReference>
<evidence type="ECO:0000256" key="7">
    <source>
        <dbReference type="ARBA" id="ARBA00023002"/>
    </source>
</evidence>
<keyword evidence="9" id="KW-0411">Iron-sulfur</keyword>
<dbReference type="InterPro" id="IPR017941">
    <property type="entry name" value="Rieske_2Fe-2S"/>
</dbReference>
<organism evidence="13 14">
    <name type="scientific">Synechococcus sp. (strain ATCC 27144 / PCC 6301 / SAUG 1402/1)</name>
    <name type="common">Anacystis nidulans</name>
    <dbReference type="NCBI Taxonomy" id="269084"/>
    <lineage>
        <taxon>Bacteria</taxon>
        <taxon>Bacillati</taxon>
        <taxon>Cyanobacteriota</taxon>
        <taxon>Cyanophyceae</taxon>
        <taxon>Synechococcales</taxon>
        <taxon>Synechococcaceae</taxon>
        <taxon>Synechococcus</taxon>
    </lineage>
</organism>
<protein>
    <submittedName>
        <fullName evidence="13">Cell death suppressor protein Lls1 homolog</fullName>
    </submittedName>
</protein>
<evidence type="ECO:0000313" key="13">
    <source>
        <dbReference type="EMBL" id="BAD80121.1"/>
    </source>
</evidence>
<dbReference type="SUPFAM" id="SSF55961">
    <property type="entry name" value="Bet v1-like"/>
    <property type="match status" value="1"/>
</dbReference>
<keyword evidence="3" id="KW-0001">2Fe-2S</keyword>
<accession>A0A0H3K7M4</accession>
<comment type="subcellular location">
    <subcellularLocation>
        <location evidence="1">Membrane</location>
    </subcellularLocation>
</comment>
<dbReference type="GO" id="GO:0016020">
    <property type="term" value="C:membrane"/>
    <property type="evidence" value="ECO:0007669"/>
    <property type="project" value="UniProtKB-SubCell"/>
</dbReference>
<dbReference type="SUPFAM" id="SSF50022">
    <property type="entry name" value="ISP domain"/>
    <property type="match status" value="1"/>
</dbReference>
<evidence type="ECO:0000256" key="11">
    <source>
        <dbReference type="SAM" id="Phobius"/>
    </source>
</evidence>
<dbReference type="Pfam" id="PF00355">
    <property type="entry name" value="Rieske"/>
    <property type="match status" value="1"/>
</dbReference>
<sequence>MTADVLLADAQVLPAGGPASDRFDWAEVWYPVHYLRDLNRDRPNAFTLLGRDLVIWWDRSAEQWRAFEDACPHRQVRLSEGRLDAEGRLECPYHGWAFTGTGDCAVIPQQATTGQAHTSDRACAKTLPTATAQGLLFVYAGTPERADRVPLPLVEPWGTDADWVCIDTFRDLPYDALTLLENVLDPSHLPFTHHGSVGNRANAGPMTDLKIVESDRQGFQGVWPEGPRRGKLGTQSTTFIAPSLMWHDLEADSLGRAMTVVYATPIRAGECRIFARFPFRFKSAIPRFFLRIAPTWFQHLGQNTVLEEDQIFLHHQERRIQQQGGSATYSRQCYLPTSADRFVLALHRWVDRYAGVPFPNEPLPASRSIPELLERYQSHTLHCRSCAAAWRRSKQGQTVAIAIAALSWTLAPILAVAGVSATTVILLAVLGLSAAAIAWGLKQLQRRFEQGPRQVRRNQKA</sequence>
<dbReference type="RefSeq" id="WP_011244241.1">
    <property type="nucleotide sequence ID" value="NC_006576.1"/>
</dbReference>
<dbReference type="GO" id="GO:0051537">
    <property type="term" value="F:2 iron, 2 sulfur cluster binding"/>
    <property type="evidence" value="ECO:0007669"/>
    <property type="project" value="UniProtKB-KW"/>
</dbReference>
<dbReference type="Pfam" id="PF08417">
    <property type="entry name" value="PaO"/>
    <property type="match status" value="1"/>
</dbReference>
<dbReference type="CDD" id="cd03480">
    <property type="entry name" value="Rieske_RO_Alpha_PaO"/>
    <property type="match status" value="1"/>
</dbReference>
<dbReference type="eggNOG" id="COG4638">
    <property type="taxonomic scope" value="Bacteria"/>
</dbReference>
<proteinExistence type="predicted"/>
<evidence type="ECO:0000259" key="12">
    <source>
        <dbReference type="PROSITE" id="PS51296"/>
    </source>
</evidence>
<dbReference type="PANTHER" id="PTHR21266">
    <property type="entry name" value="IRON-SULFUR DOMAIN CONTAINING PROTEIN"/>
    <property type="match status" value="1"/>
</dbReference>
<dbReference type="PANTHER" id="PTHR21266:SF32">
    <property type="entry name" value="CHOLESTEROL 7-DESATURASE NVD"/>
    <property type="match status" value="1"/>
</dbReference>
<dbReference type="EMBL" id="AP008231">
    <property type="protein sequence ID" value="BAD80121.1"/>
    <property type="molecule type" value="Genomic_DNA"/>
</dbReference>
<dbReference type="Gene3D" id="2.102.10.10">
    <property type="entry name" value="Rieske [2Fe-2S] iron-sulphur domain"/>
    <property type="match status" value="1"/>
</dbReference>
<dbReference type="InterPro" id="IPR013626">
    <property type="entry name" value="PaO"/>
</dbReference>
<evidence type="ECO:0000256" key="10">
    <source>
        <dbReference type="ARBA" id="ARBA00023136"/>
    </source>
</evidence>